<dbReference type="Pfam" id="PF03450">
    <property type="entry name" value="CO_deh_flav_C"/>
    <property type="match status" value="1"/>
</dbReference>
<name>A0A645FZ00_9ZZZZ</name>
<dbReference type="EMBL" id="VSSQ01067384">
    <property type="protein sequence ID" value="MPN19778.1"/>
    <property type="molecule type" value="Genomic_DNA"/>
</dbReference>
<dbReference type="Gene3D" id="3.30.390.50">
    <property type="entry name" value="CO dehydrogenase flavoprotein, C-terminal domain"/>
    <property type="match status" value="1"/>
</dbReference>
<proteinExistence type="predicted"/>
<evidence type="ECO:0000259" key="1">
    <source>
        <dbReference type="Pfam" id="PF03450"/>
    </source>
</evidence>
<gene>
    <name evidence="2" type="ORF">SDC9_167150</name>
</gene>
<feature type="domain" description="CO dehydrogenase flavoprotein C-terminal" evidence="1">
    <location>
        <begin position="2"/>
        <end position="68"/>
    </location>
</feature>
<dbReference type="AlphaFoldDB" id="A0A645FZ00"/>
<evidence type="ECO:0000313" key="2">
    <source>
        <dbReference type="EMBL" id="MPN19778.1"/>
    </source>
</evidence>
<organism evidence="2">
    <name type="scientific">bioreactor metagenome</name>
    <dbReference type="NCBI Taxonomy" id="1076179"/>
    <lineage>
        <taxon>unclassified sequences</taxon>
        <taxon>metagenomes</taxon>
        <taxon>ecological metagenomes</taxon>
    </lineage>
</organism>
<reference evidence="2" key="1">
    <citation type="submission" date="2019-08" db="EMBL/GenBank/DDBJ databases">
        <authorList>
            <person name="Kucharzyk K."/>
            <person name="Murdoch R.W."/>
            <person name="Higgins S."/>
            <person name="Loffler F."/>
        </authorList>
    </citation>
    <scope>NUCLEOTIDE SEQUENCE</scope>
</reference>
<dbReference type="InterPro" id="IPR036683">
    <property type="entry name" value="CO_DH_flav_C_dom_sf"/>
</dbReference>
<comment type="caution">
    <text evidence="2">The sequence shown here is derived from an EMBL/GenBank/DDBJ whole genome shotgun (WGS) entry which is preliminary data.</text>
</comment>
<dbReference type="SUPFAM" id="SSF55447">
    <property type="entry name" value="CO dehydrogenase flavoprotein C-terminal domain-like"/>
    <property type="match status" value="1"/>
</dbReference>
<dbReference type="InterPro" id="IPR005107">
    <property type="entry name" value="CO_DH_flav_C"/>
</dbReference>
<protein>
    <recommendedName>
        <fullName evidence="1">CO dehydrogenase flavoprotein C-terminal domain-containing protein</fullName>
    </recommendedName>
</protein>
<sequence>MITESAVTLGSLAPKPIYARRGMKTLDGQILNDSLKADFAEALAKDVAEAIPTRASMPYKRRAIQGLAWDLQDIFAGLTKSL</sequence>
<accession>A0A645FZ00</accession>